<dbReference type="SUPFAM" id="SSF55874">
    <property type="entry name" value="ATPase domain of HSP90 chaperone/DNA topoisomerase II/histidine kinase"/>
    <property type="match status" value="1"/>
</dbReference>
<dbReference type="SUPFAM" id="SSF47384">
    <property type="entry name" value="Homodimeric domain of signal transducing histidine kinase"/>
    <property type="match status" value="1"/>
</dbReference>
<dbReference type="Proteomes" id="UP000006772">
    <property type="component" value="Unassembled WGS sequence"/>
</dbReference>
<dbReference type="Pfam" id="PF02518">
    <property type="entry name" value="HATPase_c"/>
    <property type="match status" value="1"/>
</dbReference>
<protein>
    <recommendedName>
        <fullName evidence="14">Sensor protein</fullName>
        <ecNumber evidence="14">2.7.13.3</ecNumber>
    </recommendedName>
</protein>
<evidence type="ECO:0000256" key="7">
    <source>
        <dbReference type="ARBA" id="ARBA00022692"/>
    </source>
</evidence>
<comment type="caution">
    <text evidence="17">The sequence shown here is derived from an EMBL/GenBank/DDBJ whole genome shotgun (WGS) entry which is preliminary data.</text>
</comment>
<evidence type="ECO:0000259" key="16">
    <source>
        <dbReference type="PROSITE" id="PS50885"/>
    </source>
</evidence>
<keyword evidence="8 14" id="KW-0547">Nucleotide-binding</keyword>
<dbReference type="Pfam" id="PF00512">
    <property type="entry name" value="HisKA"/>
    <property type="match status" value="1"/>
</dbReference>
<evidence type="ECO:0000256" key="1">
    <source>
        <dbReference type="ARBA" id="ARBA00000085"/>
    </source>
</evidence>
<keyword evidence="3 14" id="KW-1003">Cell membrane</keyword>
<dbReference type="InterPro" id="IPR003660">
    <property type="entry name" value="HAMP_dom"/>
</dbReference>
<sequence>MNAAAPVSPPVRGWTLTARVTALFALMTSLVVTGLGFYLDRAASDALSLRADQALIGRVEHFRNLMHDLYNVEQMEQRPALFESMMGNEQDVRIFRRLGEAPFIQSNPDHLTPPTMTPLPVRTPVTSASLLTSERADGVRVRWVSALADVGKGGKDGKDGEVVEIVAAYVMVQEDQMMRSYRWRIAGAATGAIVLTALLGFLLLRRGLQPLEAMSQRAAQITPDHLSARLEQHGMPAELRRVALSFNAMLDRLEAGYDHLAQFSGDLAHEIRTPINVLMGQSQVALGQRRTPEEYEQLLESNVEELQRLARIVENILFLAQADHATLAVDCTSFDLQEELGKITDYFEGIADERGMRFELQAQGTCHANLVMWRRAVSNLVINAVRYGEADSVIRIAAESDANGSHILVDNRSDAVTAQVMARMFDRFYRGDRSRSAFTESNGLGLAIVKAIMALHRGTATVSSPQPGWIRLNLSFAPATQAPLPPPLQPAAS</sequence>
<dbReference type="EMBL" id="AEEC02000023">
    <property type="protein sequence ID" value="EOA03716.1"/>
    <property type="molecule type" value="Genomic_DNA"/>
</dbReference>
<dbReference type="InterPro" id="IPR003594">
    <property type="entry name" value="HATPase_dom"/>
</dbReference>
<dbReference type="InterPro" id="IPR036097">
    <property type="entry name" value="HisK_dim/P_sf"/>
</dbReference>
<gene>
    <name evidence="17" type="ORF">HFRIS_015940</name>
</gene>
<dbReference type="SMART" id="SM00387">
    <property type="entry name" value="HATPase_c"/>
    <property type="match status" value="1"/>
</dbReference>
<dbReference type="GO" id="GO:0005886">
    <property type="term" value="C:plasma membrane"/>
    <property type="evidence" value="ECO:0007669"/>
    <property type="project" value="UniProtKB-SubCell"/>
</dbReference>
<keyword evidence="4 14" id="KW-0997">Cell inner membrane</keyword>
<dbReference type="CDD" id="cd00082">
    <property type="entry name" value="HisKA"/>
    <property type="match status" value="1"/>
</dbReference>
<evidence type="ECO:0000256" key="9">
    <source>
        <dbReference type="ARBA" id="ARBA00022777"/>
    </source>
</evidence>
<keyword evidence="5" id="KW-0597">Phosphoprotein</keyword>
<evidence type="ECO:0000259" key="15">
    <source>
        <dbReference type="PROSITE" id="PS50109"/>
    </source>
</evidence>
<keyword evidence="13 14" id="KW-0472">Membrane</keyword>
<reference evidence="17 18" key="1">
    <citation type="journal article" date="2013" name="Front. Microbiol.">
        <title>The genome of the endophytic bacterium H. frisingense GSF30(T) identifies diverse strategies in the Herbaspirillum genus to interact with plants.</title>
        <authorList>
            <person name="Straub D."/>
            <person name="Rothballer M."/>
            <person name="Hartmann A."/>
            <person name="Ludewig U."/>
        </authorList>
    </citation>
    <scope>NUCLEOTIDE SEQUENCE [LARGE SCALE GENOMIC DNA]</scope>
    <source>
        <strain evidence="17 18">GSF30</strain>
    </source>
</reference>
<evidence type="ECO:0000313" key="18">
    <source>
        <dbReference type="Proteomes" id="UP000006772"/>
    </source>
</evidence>
<evidence type="ECO:0000256" key="8">
    <source>
        <dbReference type="ARBA" id="ARBA00022741"/>
    </source>
</evidence>
<evidence type="ECO:0000256" key="13">
    <source>
        <dbReference type="ARBA" id="ARBA00023136"/>
    </source>
</evidence>
<evidence type="ECO:0000256" key="11">
    <source>
        <dbReference type="ARBA" id="ARBA00022989"/>
    </source>
</evidence>
<evidence type="ECO:0000256" key="10">
    <source>
        <dbReference type="ARBA" id="ARBA00022840"/>
    </source>
</evidence>
<keyword evidence="10 14" id="KW-0067">ATP-binding</keyword>
<dbReference type="Gene3D" id="1.10.287.130">
    <property type="match status" value="1"/>
</dbReference>
<dbReference type="InterPro" id="IPR005467">
    <property type="entry name" value="His_kinase_dom"/>
</dbReference>
<accession>A0AAI9ICL8</accession>
<dbReference type="InterPro" id="IPR036890">
    <property type="entry name" value="HATPase_C_sf"/>
</dbReference>
<feature type="transmembrane region" description="Helical" evidence="14">
    <location>
        <begin position="185"/>
        <end position="204"/>
    </location>
</feature>
<feature type="transmembrane region" description="Helical" evidence="14">
    <location>
        <begin position="20"/>
        <end position="39"/>
    </location>
</feature>
<dbReference type="NCBIfam" id="TIGR01386">
    <property type="entry name" value="cztS_silS_copS"/>
    <property type="match status" value="1"/>
</dbReference>
<dbReference type="CDD" id="cd06225">
    <property type="entry name" value="HAMP"/>
    <property type="match status" value="1"/>
</dbReference>
<evidence type="ECO:0000256" key="14">
    <source>
        <dbReference type="RuleBase" id="RU364088"/>
    </source>
</evidence>
<dbReference type="Pfam" id="PF00672">
    <property type="entry name" value="HAMP"/>
    <property type="match status" value="1"/>
</dbReference>
<comment type="subcellular location">
    <subcellularLocation>
        <location evidence="2 14">Cell inner membrane</location>
    </subcellularLocation>
</comment>
<feature type="domain" description="Histidine kinase" evidence="15">
    <location>
        <begin position="266"/>
        <end position="480"/>
    </location>
</feature>
<dbReference type="EC" id="2.7.13.3" evidence="14"/>
<dbReference type="GO" id="GO:0000155">
    <property type="term" value="F:phosphorelay sensor kinase activity"/>
    <property type="evidence" value="ECO:0007669"/>
    <property type="project" value="InterPro"/>
</dbReference>
<keyword evidence="11 14" id="KW-1133">Transmembrane helix</keyword>
<keyword evidence="12 14" id="KW-0902">Two-component regulatory system</keyword>
<evidence type="ECO:0000256" key="3">
    <source>
        <dbReference type="ARBA" id="ARBA00022475"/>
    </source>
</evidence>
<dbReference type="PANTHER" id="PTHR45436">
    <property type="entry name" value="SENSOR HISTIDINE KINASE YKOH"/>
    <property type="match status" value="1"/>
</dbReference>
<comment type="function">
    <text evidence="14">Member of a two-component regulatory system.</text>
</comment>
<dbReference type="PANTHER" id="PTHR45436:SF3">
    <property type="entry name" value="SENSOR HISTIDINE KINASE HPRS"/>
    <property type="match status" value="1"/>
</dbReference>
<feature type="domain" description="HAMP" evidence="16">
    <location>
        <begin position="205"/>
        <end position="258"/>
    </location>
</feature>
<dbReference type="Gene3D" id="6.10.340.10">
    <property type="match status" value="1"/>
</dbReference>
<keyword evidence="6 14" id="KW-0808">Transferase</keyword>
<evidence type="ECO:0000256" key="5">
    <source>
        <dbReference type="ARBA" id="ARBA00022553"/>
    </source>
</evidence>
<dbReference type="InterPro" id="IPR050428">
    <property type="entry name" value="TCS_sensor_his_kinase"/>
</dbReference>
<dbReference type="SMART" id="SM00304">
    <property type="entry name" value="HAMP"/>
    <property type="match status" value="1"/>
</dbReference>
<organism evidence="17 18">
    <name type="scientific">Herbaspirillum frisingense GSF30</name>
    <dbReference type="NCBI Taxonomy" id="864073"/>
    <lineage>
        <taxon>Bacteria</taxon>
        <taxon>Pseudomonadati</taxon>
        <taxon>Pseudomonadota</taxon>
        <taxon>Betaproteobacteria</taxon>
        <taxon>Burkholderiales</taxon>
        <taxon>Oxalobacteraceae</taxon>
        <taxon>Herbaspirillum</taxon>
    </lineage>
</organism>
<dbReference type="GO" id="GO:0005524">
    <property type="term" value="F:ATP binding"/>
    <property type="evidence" value="ECO:0007669"/>
    <property type="project" value="UniProtKB-KW"/>
</dbReference>
<evidence type="ECO:0000256" key="6">
    <source>
        <dbReference type="ARBA" id="ARBA00022679"/>
    </source>
</evidence>
<dbReference type="InterPro" id="IPR003661">
    <property type="entry name" value="HisK_dim/P_dom"/>
</dbReference>
<dbReference type="AlphaFoldDB" id="A0AAI9ICL8"/>
<keyword evidence="9 14" id="KW-0418">Kinase</keyword>
<evidence type="ECO:0000256" key="12">
    <source>
        <dbReference type="ARBA" id="ARBA00023012"/>
    </source>
</evidence>
<evidence type="ECO:0000256" key="2">
    <source>
        <dbReference type="ARBA" id="ARBA00004533"/>
    </source>
</evidence>
<proteinExistence type="predicted"/>
<dbReference type="PROSITE" id="PS50885">
    <property type="entry name" value="HAMP"/>
    <property type="match status" value="1"/>
</dbReference>
<name>A0AAI9ICL8_9BURK</name>
<dbReference type="Gene3D" id="3.30.565.10">
    <property type="entry name" value="Histidine kinase-like ATPase, C-terminal domain"/>
    <property type="match status" value="1"/>
</dbReference>
<evidence type="ECO:0000313" key="17">
    <source>
        <dbReference type="EMBL" id="EOA03716.1"/>
    </source>
</evidence>
<comment type="catalytic activity">
    <reaction evidence="1 14">
        <text>ATP + protein L-histidine = ADP + protein N-phospho-L-histidine.</text>
        <dbReference type="EC" id="2.7.13.3"/>
    </reaction>
</comment>
<dbReference type="RefSeq" id="WP_006464428.1">
    <property type="nucleotide sequence ID" value="NZ_AEEC02000023.1"/>
</dbReference>
<keyword evidence="7 14" id="KW-0812">Transmembrane</keyword>
<dbReference type="InterPro" id="IPR006290">
    <property type="entry name" value="CztS_silS_copS"/>
</dbReference>
<dbReference type="SMART" id="SM00388">
    <property type="entry name" value="HisKA"/>
    <property type="match status" value="1"/>
</dbReference>
<evidence type="ECO:0000256" key="4">
    <source>
        <dbReference type="ARBA" id="ARBA00022519"/>
    </source>
</evidence>
<dbReference type="PROSITE" id="PS50109">
    <property type="entry name" value="HIS_KIN"/>
    <property type="match status" value="1"/>
</dbReference>